<dbReference type="PROSITE" id="PS00198">
    <property type="entry name" value="4FE4S_FER_1"/>
    <property type="match status" value="2"/>
</dbReference>
<dbReference type="NCBIfam" id="NF003454">
    <property type="entry name" value="PRK05035.1"/>
    <property type="match status" value="1"/>
</dbReference>
<dbReference type="EC" id="7.-.-.-" evidence="8"/>
<feature type="binding site" evidence="8">
    <location>
        <position position="403"/>
    </location>
    <ligand>
        <name>[4Fe-4S] cluster</name>
        <dbReference type="ChEBI" id="CHEBI:49883"/>
        <label>2</label>
    </ligand>
</feature>
<dbReference type="GO" id="GO:0022900">
    <property type="term" value="P:electron transport chain"/>
    <property type="evidence" value="ECO:0007669"/>
    <property type="project" value="UniProtKB-UniRule"/>
</dbReference>
<sequence>MKLSFYGGVHPDERKDATCGKAVEPLRKAPAQVVMSMSMHLGAPCAPVVQVGDLVTVGQKIAAPTGLGAPIHASVSGKVVAIEPRPYCGGGMMNSVVIENDFQNTFGSELTPHPDYQKLTPDQIVEIVREGGLTGMGGAGFPTHVKISSGLGKVDTVIVNAAECEPYITADHRLMLEQGERIIEGLKILMHTFGLNKGYIAIEDNKPDAIEKMKSLASDGIEVVACRTRYPQGAEKQLIQRITGREVPPGGLPAHVGCAVFNAGTTAAVYDAVVKGKPLTERIVTLTGGALKEPRNVLVPFGTPMSHLVEEAGGFQSDPDRILVGGPMMGIALYDLNACTIKGNNALLCMTKSEAAEHVENPTCIRCGRCVNVCPMHLTPVYMHLYAEKRRWDEAEALHVGDCIECGSCNYICPARVPLVQSFRMAKFEIRTLAMKRKAEAEKEAKKA</sequence>
<keyword evidence="8" id="KW-0472">Membrane</keyword>
<dbReference type="Pfam" id="PF10531">
    <property type="entry name" value="SLBB"/>
    <property type="match status" value="1"/>
</dbReference>
<feature type="domain" description="4Fe-4S ferredoxin-type" evidence="9">
    <location>
        <begin position="355"/>
        <end position="384"/>
    </location>
</feature>
<dbReference type="Pfam" id="PF01512">
    <property type="entry name" value="Complex1_51K"/>
    <property type="match status" value="1"/>
</dbReference>
<feature type="binding site" evidence="8">
    <location>
        <position position="409"/>
    </location>
    <ligand>
        <name>[4Fe-4S] cluster</name>
        <dbReference type="ChEBI" id="CHEBI:49883"/>
        <label>2</label>
    </ligand>
</feature>
<evidence type="ECO:0000256" key="3">
    <source>
        <dbReference type="ARBA" id="ARBA00022723"/>
    </source>
</evidence>
<evidence type="ECO:0000256" key="2">
    <source>
        <dbReference type="ARBA" id="ARBA00022485"/>
    </source>
</evidence>
<dbReference type="SUPFAM" id="SSF142019">
    <property type="entry name" value="Nqo1 FMN-binding domain-like"/>
    <property type="match status" value="1"/>
</dbReference>
<evidence type="ECO:0000313" key="10">
    <source>
        <dbReference type="EMBL" id="HIY21753.1"/>
    </source>
</evidence>
<evidence type="ECO:0000256" key="8">
    <source>
        <dbReference type="HAMAP-Rule" id="MF_00461"/>
    </source>
</evidence>
<accession>A0A9D2BZE6</accession>
<dbReference type="InterPro" id="IPR026902">
    <property type="entry name" value="RnfC_N"/>
</dbReference>
<dbReference type="Proteomes" id="UP000823868">
    <property type="component" value="Unassembled WGS sequence"/>
</dbReference>
<dbReference type="Gene3D" id="3.40.50.11540">
    <property type="entry name" value="NADH-ubiquinone oxidoreductase 51kDa subunit"/>
    <property type="match status" value="1"/>
</dbReference>
<keyword evidence="8" id="KW-1278">Translocase</keyword>
<keyword evidence="3 8" id="KW-0479">Metal-binding</keyword>
<dbReference type="GO" id="GO:0005886">
    <property type="term" value="C:plasma membrane"/>
    <property type="evidence" value="ECO:0007669"/>
    <property type="project" value="UniProtKB-SubCell"/>
</dbReference>
<gene>
    <name evidence="10" type="primary">rsxC</name>
    <name evidence="8" type="synonym">rnfC</name>
    <name evidence="10" type="ORF">H9841_07635</name>
</gene>
<feature type="binding site" evidence="8">
    <location>
        <position position="370"/>
    </location>
    <ligand>
        <name>[4Fe-4S] cluster</name>
        <dbReference type="ChEBI" id="CHEBI:49883"/>
        <label>1</label>
    </ligand>
</feature>
<comment type="similarity">
    <text evidence="8">Belongs to the 4Fe4S bacterial-type ferredoxin family. RnfC subfamily.</text>
</comment>
<dbReference type="Gene3D" id="3.30.70.20">
    <property type="match status" value="1"/>
</dbReference>
<dbReference type="InterPro" id="IPR017900">
    <property type="entry name" value="4Fe4S_Fe_S_CS"/>
</dbReference>
<keyword evidence="4 8" id="KW-0677">Repeat</keyword>
<keyword evidence="7 8" id="KW-0411">Iron-sulfur</keyword>
<name>A0A9D2BZE6_9FIRM</name>
<feature type="binding site" evidence="8">
    <location>
        <position position="374"/>
    </location>
    <ligand>
        <name>[4Fe-4S] cluster</name>
        <dbReference type="ChEBI" id="CHEBI:49883"/>
        <label>2</label>
    </ligand>
</feature>
<keyword evidence="8" id="KW-1003">Cell membrane</keyword>
<dbReference type="InterPro" id="IPR011538">
    <property type="entry name" value="Nuo51_FMN-bd"/>
</dbReference>
<comment type="function">
    <text evidence="8">Part of a membrane-bound complex that couples electron transfer with translocation of ions across the membrane.</text>
</comment>
<feature type="binding site" evidence="8">
    <location>
        <position position="406"/>
    </location>
    <ligand>
        <name>[4Fe-4S] cluster</name>
        <dbReference type="ChEBI" id="CHEBI:49883"/>
        <label>2</label>
    </ligand>
</feature>
<dbReference type="HAMAP" id="MF_00461">
    <property type="entry name" value="RsxC_RnfC"/>
    <property type="match status" value="1"/>
</dbReference>
<dbReference type="Pfam" id="PF13375">
    <property type="entry name" value="RnfC_N"/>
    <property type="match status" value="1"/>
</dbReference>
<evidence type="ECO:0000256" key="6">
    <source>
        <dbReference type="ARBA" id="ARBA00023004"/>
    </source>
</evidence>
<dbReference type="EMBL" id="DXDX01000138">
    <property type="protein sequence ID" value="HIY21753.1"/>
    <property type="molecule type" value="Genomic_DNA"/>
</dbReference>
<feature type="binding site" evidence="8">
    <location>
        <position position="367"/>
    </location>
    <ligand>
        <name>[4Fe-4S] cluster</name>
        <dbReference type="ChEBI" id="CHEBI:49883"/>
        <label>1</label>
    </ligand>
</feature>
<feature type="binding site" evidence="8">
    <location>
        <position position="364"/>
    </location>
    <ligand>
        <name>[4Fe-4S] cluster</name>
        <dbReference type="ChEBI" id="CHEBI:49883"/>
        <label>1</label>
    </ligand>
</feature>
<comment type="cofactor">
    <cofactor evidence="8">
        <name>[4Fe-4S] cluster</name>
        <dbReference type="ChEBI" id="CHEBI:49883"/>
    </cofactor>
    <text evidence="8">Binds 2 [4Fe-4S] clusters per subunit.</text>
</comment>
<dbReference type="GO" id="GO:0009055">
    <property type="term" value="F:electron transfer activity"/>
    <property type="evidence" value="ECO:0007669"/>
    <property type="project" value="InterPro"/>
</dbReference>
<keyword evidence="6 8" id="KW-0408">Iron</keyword>
<evidence type="ECO:0000259" key="9">
    <source>
        <dbReference type="PROSITE" id="PS51379"/>
    </source>
</evidence>
<evidence type="ECO:0000256" key="1">
    <source>
        <dbReference type="ARBA" id="ARBA00022448"/>
    </source>
</evidence>
<dbReference type="AlphaFoldDB" id="A0A9D2BZE6"/>
<organism evidence="10 11">
    <name type="scientific">Candidatus Flavonifractor merdigallinarum</name>
    <dbReference type="NCBI Taxonomy" id="2838589"/>
    <lineage>
        <taxon>Bacteria</taxon>
        <taxon>Bacillati</taxon>
        <taxon>Bacillota</taxon>
        <taxon>Clostridia</taxon>
        <taxon>Eubacteriales</taxon>
        <taxon>Oscillospiraceae</taxon>
        <taxon>Flavonifractor</taxon>
    </lineage>
</organism>
<protein>
    <recommendedName>
        <fullName evidence="8">Ion-translocating oxidoreductase complex subunit C</fullName>
        <ecNumber evidence="8">7.-.-.-</ecNumber>
    </recommendedName>
    <alternativeName>
        <fullName evidence="8">Rnf electron transport complex subunit C</fullName>
    </alternativeName>
</protein>
<reference evidence="10" key="2">
    <citation type="submission" date="2021-04" db="EMBL/GenBank/DDBJ databases">
        <authorList>
            <person name="Gilroy R."/>
        </authorList>
    </citation>
    <scope>NUCLEOTIDE SEQUENCE</scope>
    <source>
        <strain evidence="10">ChiBcec16_6824</strain>
    </source>
</reference>
<dbReference type="InterPro" id="IPR010208">
    <property type="entry name" value="Ion_transpt_RnfC/RsxC"/>
</dbReference>
<dbReference type="PANTHER" id="PTHR43034">
    <property type="entry name" value="ION-TRANSLOCATING OXIDOREDUCTASE COMPLEX SUBUNIT C"/>
    <property type="match status" value="1"/>
</dbReference>
<dbReference type="PROSITE" id="PS51379">
    <property type="entry name" value="4FE4S_FER_2"/>
    <property type="match status" value="2"/>
</dbReference>
<dbReference type="SUPFAM" id="SSF46548">
    <property type="entry name" value="alpha-helical ferredoxin"/>
    <property type="match status" value="1"/>
</dbReference>
<comment type="subunit">
    <text evidence="8">The complex is composed of six subunits: RnfA, RnfB, RnfC, RnfD, RnfE and RnfG.</text>
</comment>
<keyword evidence="1 8" id="KW-0813">Transport</keyword>
<feature type="domain" description="4Fe-4S ferredoxin-type" evidence="9">
    <location>
        <begin position="394"/>
        <end position="423"/>
    </location>
</feature>
<comment type="subcellular location">
    <subcellularLocation>
        <location evidence="8">Cell membrane</location>
        <topology evidence="8">Peripheral membrane protein</topology>
    </subcellularLocation>
</comment>
<proteinExistence type="inferred from homology"/>
<dbReference type="InterPro" id="IPR017896">
    <property type="entry name" value="4Fe4S_Fe-S-bd"/>
</dbReference>
<evidence type="ECO:0000256" key="5">
    <source>
        <dbReference type="ARBA" id="ARBA00022982"/>
    </source>
</evidence>
<dbReference type="PANTHER" id="PTHR43034:SF2">
    <property type="entry name" value="ION-TRANSLOCATING OXIDOREDUCTASE COMPLEX SUBUNIT C"/>
    <property type="match status" value="1"/>
</dbReference>
<dbReference type="Pfam" id="PF13237">
    <property type="entry name" value="Fer4_10"/>
    <property type="match status" value="1"/>
</dbReference>
<evidence type="ECO:0000313" key="11">
    <source>
        <dbReference type="Proteomes" id="UP000823868"/>
    </source>
</evidence>
<dbReference type="InterPro" id="IPR019554">
    <property type="entry name" value="Soluble_ligand-bd"/>
</dbReference>
<reference evidence="10" key="1">
    <citation type="journal article" date="2021" name="PeerJ">
        <title>Extensive microbial diversity within the chicken gut microbiome revealed by metagenomics and culture.</title>
        <authorList>
            <person name="Gilroy R."/>
            <person name="Ravi A."/>
            <person name="Getino M."/>
            <person name="Pursley I."/>
            <person name="Horton D.L."/>
            <person name="Alikhan N.F."/>
            <person name="Baker D."/>
            <person name="Gharbi K."/>
            <person name="Hall N."/>
            <person name="Watson M."/>
            <person name="Adriaenssens E.M."/>
            <person name="Foster-Nyarko E."/>
            <person name="Jarju S."/>
            <person name="Secka A."/>
            <person name="Antonio M."/>
            <person name="Oren A."/>
            <person name="Chaudhuri R.R."/>
            <person name="La Ragione R."/>
            <person name="Hildebrand F."/>
            <person name="Pallen M.J."/>
        </authorList>
    </citation>
    <scope>NUCLEOTIDE SEQUENCE</scope>
    <source>
        <strain evidence="10">ChiBcec16_6824</strain>
    </source>
</reference>
<feature type="binding site" evidence="8">
    <location>
        <position position="413"/>
    </location>
    <ligand>
        <name>[4Fe-4S] cluster</name>
        <dbReference type="ChEBI" id="CHEBI:49883"/>
        <label>1</label>
    </ligand>
</feature>
<dbReference type="GO" id="GO:0046872">
    <property type="term" value="F:metal ion binding"/>
    <property type="evidence" value="ECO:0007669"/>
    <property type="project" value="UniProtKB-KW"/>
</dbReference>
<comment type="caution">
    <text evidence="10">The sequence shown here is derived from an EMBL/GenBank/DDBJ whole genome shotgun (WGS) entry which is preliminary data.</text>
</comment>
<dbReference type="NCBIfam" id="TIGR01945">
    <property type="entry name" value="rnfC"/>
    <property type="match status" value="1"/>
</dbReference>
<keyword evidence="5 8" id="KW-0249">Electron transport</keyword>
<dbReference type="InterPro" id="IPR037225">
    <property type="entry name" value="Nuo51_FMN-bd_sf"/>
</dbReference>
<evidence type="ECO:0000256" key="7">
    <source>
        <dbReference type="ARBA" id="ARBA00023014"/>
    </source>
</evidence>
<evidence type="ECO:0000256" key="4">
    <source>
        <dbReference type="ARBA" id="ARBA00022737"/>
    </source>
</evidence>
<keyword evidence="2 8" id="KW-0004">4Fe-4S</keyword>
<dbReference type="GO" id="GO:0051539">
    <property type="term" value="F:4 iron, 4 sulfur cluster binding"/>
    <property type="evidence" value="ECO:0007669"/>
    <property type="project" value="UniProtKB-KW"/>
</dbReference>